<keyword evidence="1" id="KW-1133">Transmembrane helix</keyword>
<organism evidence="2 3">
    <name type="scientific">Microbacterium marinilacus</name>
    <dbReference type="NCBI Taxonomy" id="415209"/>
    <lineage>
        <taxon>Bacteria</taxon>
        <taxon>Bacillati</taxon>
        <taxon>Actinomycetota</taxon>
        <taxon>Actinomycetes</taxon>
        <taxon>Micrococcales</taxon>
        <taxon>Microbacteriaceae</taxon>
        <taxon>Microbacterium</taxon>
    </lineage>
</organism>
<name>A0ABP7BBE5_9MICO</name>
<accession>A0ABP7BBE5</accession>
<dbReference type="EMBL" id="BAAAYV010000006">
    <property type="protein sequence ID" value="GAA3655553.1"/>
    <property type="molecule type" value="Genomic_DNA"/>
</dbReference>
<evidence type="ECO:0000313" key="3">
    <source>
        <dbReference type="Proteomes" id="UP001410795"/>
    </source>
</evidence>
<keyword evidence="3" id="KW-1185">Reference proteome</keyword>
<feature type="transmembrane region" description="Helical" evidence="1">
    <location>
        <begin position="97"/>
        <end position="120"/>
    </location>
</feature>
<feature type="transmembrane region" description="Helical" evidence="1">
    <location>
        <begin position="64"/>
        <end position="85"/>
    </location>
</feature>
<keyword evidence="1" id="KW-0472">Membrane</keyword>
<dbReference type="Proteomes" id="UP001410795">
    <property type="component" value="Unassembled WGS sequence"/>
</dbReference>
<proteinExistence type="predicted"/>
<protein>
    <submittedName>
        <fullName evidence="2">Uncharacterized protein</fullName>
    </submittedName>
</protein>
<comment type="caution">
    <text evidence="2">The sequence shown here is derived from an EMBL/GenBank/DDBJ whole genome shotgun (WGS) entry which is preliminary data.</text>
</comment>
<sequence>MGYVALTIFGTGLLSLSTDRDVIATPGLGSVPGPLAAGVSAIAFAATLWPVLRGRPRYTSVIGVVLAVVLAHLVALWVLALVFGADLALATAAVGDVATSWTVAVFAGSAAVAAWVAVAVRRTAAHRPRWPWERDEDE</sequence>
<evidence type="ECO:0000256" key="1">
    <source>
        <dbReference type="SAM" id="Phobius"/>
    </source>
</evidence>
<keyword evidence="1" id="KW-0812">Transmembrane</keyword>
<gene>
    <name evidence="2" type="ORF">GCM10022202_14620</name>
</gene>
<feature type="transmembrane region" description="Helical" evidence="1">
    <location>
        <begin position="34"/>
        <end position="52"/>
    </location>
</feature>
<evidence type="ECO:0000313" key="2">
    <source>
        <dbReference type="EMBL" id="GAA3655553.1"/>
    </source>
</evidence>
<reference evidence="3" key="1">
    <citation type="journal article" date="2019" name="Int. J. Syst. Evol. Microbiol.">
        <title>The Global Catalogue of Microorganisms (GCM) 10K type strain sequencing project: providing services to taxonomists for standard genome sequencing and annotation.</title>
        <authorList>
            <consortium name="The Broad Institute Genomics Platform"/>
            <consortium name="The Broad Institute Genome Sequencing Center for Infectious Disease"/>
            <person name="Wu L."/>
            <person name="Ma J."/>
        </authorList>
    </citation>
    <scope>NUCLEOTIDE SEQUENCE [LARGE SCALE GENOMIC DNA]</scope>
    <source>
        <strain evidence="3">JCM 16546</strain>
    </source>
</reference>